<keyword evidence="4" id="KW-1185">Reference proteome</keyword>
<feature type="region of interest" description="Disordered" evidence="1">
    <location>
        <begin position="1"/>
        <end position="55"/>
    </location>
</feature>
<dbReference type="GeneID" id="13794574"/>
<dbReference type="HOGENOM" id="CLU_145186_0_0_2"/>
<sequence length="151" mass="16525">MSRKTKTKGRAAASKLKSRAKLRAKKAVSARKSSAKTRKKAATAKTKAKSASSAGKKIVRIMGHGQFTVDGKILKKLNDIDNDLVKLVSTERSDDSEFKKKLTELNDMVVKNGKPLDPHEIIKSDIILPSADLSIDEAKRLFRGEGVIPEI</sequence>
<organism evidence="3 4">
    <name type="scientific">Nitrososphaera gargensis (strain Ga9.2)</name>
    <dbReference type="NCBI Taxonomy" id="1237085"/>
    <lineage>
        <taxon>Archaea</taxon>
        <taxon>Nitrososphaerota</taxon>
        <taxon>Nitrososphaeria</taxon>
        <taxon>Nitrososphaerales</taxon>
        <taxon>Nitrososphaeraceae</taxon>
        <taxon>Nitrososphaera</taxon>
    </lineage>
</organism>
<dbReference type="BioCyc" id="CNIT1237085:G1324-2555-MONOMER"/>
<dbReference type="Proteomes" id="UP000008037">
    <property type="component" value="Chromosome"/>
</dbReference>
<gene>
    <name evidence="3" type="ordered locus">Ngar_c25560</name>
</gene>
<feature type="compositionally biased region" description="Basic residues" evidence="1">
    <location>
        <begin position="16"/>
        <end position="48"/>
    </location>
</feature>
<protein>
    <recommendedName>
        <fullName evidence="2">PspA-associated domain-containing protein</fullName>
    </recommendedName>
</protein>
<evidence type="ECO:0000256" key="1">
    <source>
        <dbReference type="SAM" id="MobiDB-lite"/>
    </source>
</evidence>
<dbReference type="RefSeq" id="WP_015020013.1">
    <property type="nucleotide sequence ID" value="NC_018719.1"/>
</dbReference>
<dbReference type="InterPro" id="IPR054437">
    <property type="entry name" value="PspA-assoc_dom"/>
</dbReference>
<dbReference type="STRING" id="1237085.Ngar_c25560"/>
<dbReference type="InParanoid" id="K0IJS8"/>
<evidence type="ECO:0000259" key="2">
    <source>
        <dbReference type="Pfam" id="PF22743"/>
    </source>
</evidence>
<evidence type="ECO:0000313" key="4">
    <source>
        <dbReference type="Proteomes" id="UP000008037"/>
    </source>
</evidence>
<name>K0IJS8_NITGG</name>
<feature type="domain" description="PspA-associated" evidence="2">
    <location>
        <begin position="58"/>
        <end position="150"/>
    </location>
</feature>
<dbReference type="AlphaFoldDB" id="K0IJS8"/>
<evidence type="ECO:0000313" key="3">
    <source>
        <dbReference type="EMBL" id="AFU59478.1"/>
    </source>
</evidence>
<dbReference type="KEGG" id="nga:Ngar_c25560"/>
<accession>K0IJS8</accession>
<proteinExistence type="predicted"/>
<dbReference type="Pfam" id="PF22743">
    <property type="entry name" value="PspAA"/>
    <property type="match status" value="1"/>
</dbReference>
<dbReference type="EMBL" id="CP002408">
    <property type="protein sequence ID" value="AFU59478.1"/>
    <property type="molecule type" value="Genomic_DNA"/>
</dbReference>
<reference evidence="3 4" key="1">
    <citation type="journal article" date="2012" name="Environ. Microbiol.">
        <title>The genome of the ammonia-oxidizing Candidatus Nitrososphaera gargensis: insights into metabolic versatility and environmental adaptations.</title>
        <authorList>
            <person name="Spang A."/>
            <person name="Poehlein A."/>
            <person name="Offre P."/>
            <person name="Zumbragel S."/>
            <person name="Haider S."/>
            <person name="Rychlik N."/>
            <person name="Nowka B."/>
            <person name="Schmeisser C."/>
            <person name="Lebedeva E.V."/>
            <person name="Rattei T."/>
            <person name="Bohm C."/>
            <person name="Schmid M."/>
            <person name="Galushko A."/>
            <person name="Hatzenpichler R."/>
            <person name="Weinmaier T."/>
            <person name="Daniel R."/>
            <person name="Schleper C."/>
            <person name="Spieck E."/>
            <person name="Streit W."/>
            <person name="Wagner M."/>
        </authorList>
    </citation>
    <scope>NUCLEOTIDE SEQUENCE [LARGE SCALE GENOMIC DNA]</scope>
    <source>
        <strain evidence="4">Ga9.2</strain>
    </source>
</reference>
<dbReference type="OrthoDB" id="145362at2157"/>